<evidence type="ECO:0000313" key="3">
    <source>
        <dbReference type="Proteomes" id="UP000199207"/>
    </source>
</evidence>
<keyword evidence="2" id="KW-0808">Transferase</keyword>
<dbReference type="SUPFAM" id="SSF55729">
    <property type="entry name" value="Acyl-CoA N-acyltransferases (Nat)"/>
    <property type="match status" value="1"/>
</dbReference>
<sequence>MSSPSQPDVLWSPDFRLVGYGIHLRQWADEDLAGMVELFDDPDVARWTPLASPFDLEAARAYVVKARALRAGGQGVNLAVTLDGGEALGGAVMFRNAEEEREIELGYVIGPRHRGRGLARRALRLLAEHARAADFGRIVLRIEPGNLASTAVARAAGFRLTEERADRELKGETTVLETWVLP</sequence>
<name>A0A1I1DWD0_9ACTN</name>
<organism evidence="2 3">
    <name type="scientific">Streptomyces aidingensis</name>
    <dbReference type="NCBI Taxonomy" id="910347"/>
    <lineage>
        <taxon>Bacteria</taxon>
        <taxon>Bacillati</taxon>
        <taxon>Actinomycetota</taxon>
        <taxon>Actinomycetes</taxon>
        <taxon>Kitasatosporales</taxon>
        <taxon>Streptomycetaceae</taxon>
        <taxon>Streptomyces</taxon>
    </lineage>
</organism>
<evidence type="ECO:0000259" key="1">
    <source>
        <dbReference type="PROSITE" id="PS51186"/>
    </source>
</evidence>
<evidence type="ECO:0000313" key="2">
    <source>
        <dbReference type="EMBL" id="SFB79104.1"/>
    </source>
</evidence>
<dbReference type="OrthoDB" id="3829771at2"/>
<reference evidence="2 3" key="1">
    <citation type="submission" date="2016-10" db="EMBL/GenBank/DDBJ databases">
        <authorList>
            <person name="de Groot N.N."/>
        </authorList>
    </citation>
    <scope>NUCLEOTIDE SEQUENCE [LARGE SCALE GENOMIC DNA]</scope>
    <source>
        <strain evidence="2 3">CGMCC 4.5739</strain>
    </source>
</reference>
<dbReference type="Proteomes" id="UP000199207">
    <property type="component" value="Unassembled WGS sequence"/>
</dbReference>
<feature type="domain" description="N-acetyltransferase" evidence="1">
    <location>
        <begin position="22"/>
        <end position="182"/>
    </location>
</feature>
<proteinExistence type="predicted"/>
<protein>
    <submittedName>
        <fullName evidence="2">Protein N-acetyltransferase, RimJ/RimL family</fullName>
    </submittedName>
</protein>
<dbReference type="EMBL" id="FOLM01000001">
    <property type="protein sequence ID" value="SFB79104.1"/>
    <property type="molecule type" value="Genomic_DNA"/>
</dbReference>
<dbReference type="InterPro" id="IPR051531">
    <property type="entry name" value="N-acetyltransferase"/>
</dbReference>
<dbReference type="PROSITE" id="PS51186">
    <property type="entry name" value="GNAT"/>
    <property type="match status" value="1"/>
</dbReference>
<dbReference type="Pfam" id="PF13302">
    <property type="entry name" value="Acetyltransf_3"/>
    <property type="match status" value="1"/>
</dbReference>
<dbReference type="Gene3D" id="3.40.630.30">
    <property type="match status" value="1"/>
</dbReference>
<gene>
    <name evidence="2" type="ORF">SAMN05421773_1012</name>
</gene>
<dbReference type="GO" id="GO:0016747">
    <property type="term" value="F:acyltransferase activity, transferring groups other than amino-acyl groups"/>
    <property type="evidence" value="ECO:0007669"/>
    <property type="project" value="InterPro"/>
</dbReference>
<dbReference type="InterPro" id="IPR016181">
    <property type="entry name" value="Acyl_CoA_acyltransferase"/>
</dbReference>
<keyword evidence="3" id="KW-1185">Reference proteome</keyword>
<dbReference type="RefSeq" id="WP_093836501.1">
    <property type="nucleotide sequence ID" value="NZ_FOLM01000001.1"/>
</dbReference>
<dbReference type="STRING" id="910347.SAMN05421773_1012"/>
<dbReference type="PANTHER" id="PTHR43792">
    <property type="entry name" value="GNAT FAMILY, PUTATIVE (AFU_ORTHOLOGUE AFUA_3G00765)-RELATED-RELATED"/>
    <property type="match status" value="1"/>
</dbReference>
<dbReference type="InterPro" id="IPR000182">
    <property type="entry name" value="GNAT_dom"/>
</dbReference>
<dbReference type="AlphaFoldDB" id="A0A1I1DWD0"/>
<accession>A0A1I1DWD0</accession>